<dbReference type="SFLD" id="SFLDG00358">
    <property type="entry name" value="Main_(cytGST)"/>
    <property type="match status" value="1"/>
</dbReference>
<dbReference type="InterPro" id="IPR040079">
    <property type="entry name" value="Glutathione_S-Trfase"/>
</dbReference>
<keyword evidence="2" id="KW-0808">Transferase</keyword>
<evidence type="ECO:0000256" key="1">
    <source>
        <dbReference type="ARBA" id="ARBA00012452"/>
    </source>
</evidence>
<dbReference type="InterPro" id="IPR036249">
    <property type="entry name" value="Thioredoxin-like_sf"/>
</dbReference>
<dbReference type="InterPro" id="IPR036282">
    <property type="entry name" value="Glutathione-S-Trfase_C_sf"/>
</dbReference>
<dbReference type="Gene3D" id="3.40.30.10">
    <property type="entry name" value="Glutaredoxin"/>
    <property type="match status" value="1"/>
</dbReference>
<dbReference type="InterPro" id="IPR004046">
    <property type="entry name" value="GST_C"/>
</dbReference>
<dbReference type="EMBL" id="JBFAIH010000001">
    <property type="protein sequence ID" value="MEV0361217.1"/>
    <property type="molecule type" value="Genomic_DNA"/>
</dbReference>
<dbReference type="Proteomes" id="UP001551658">
    <property type="component" value="Unassembled WGS sequence"/>
</dbReference>
<evidence type="ECO:0000259" key="4">
    <source>
        <dbReference type="PROSITE" id="PS50404"/>
    </source>
</evidence>
<evidence type="ECO:0000256" key="3">
    <source>
        <dbReference type="RuleBase" id="RU003494"/>
    </source>
</evidence>
<keyword evidence="7" id="KW-1185">Reference proteome</keyword>
<dbReference type="Pfam" id="PF00043">
    <property type="entry name" value="GST_C"/>
    <property type="match status" value="1"/>
</dbReference>
<dbReference type="PANTHER" id="PTHR43900">
    <property type="entry name" value="GLUTATHIONE S-TRANSFERASE RHO"/>
    <property type="match status" value="1"/>
</dbReference>
<dbReference type="SUPFAM" id="SSF52833">
    <property type="entry name" value="Thioredoxin-like"/>
    <property type="match status" value="1"/>
</dbReference>
<reference evidence="6 7" key="1">
    <citation type="submission" date="2024-06" db="EMBL/GenBank/DDBJ databases">
        <title>The Natural Products Discovery Center: Release of the First 8490 Sequenced Strains for Exploring Actinobacteria Biosynthetic Diversity.</title>
        <authorList>
            <person name="Kalkreuter E."/>
            <person name="Kautsar S.A."/>
            <person name="Yang D."/>
            <person name="Bader C.D."/>
            <person name="Teijaro C.N."/>
            <person name="Fluegel L."/>
            <person name="Davis C.M."/>
            <person name="Simpson J.R."/>
            <person name="Lauterbach L."/>
            <person name="Steele A.D."/>
            <person name="Gui C."/>
            <person name="Meng S."/>
            <person name="Li G."/>
            <person name="Viehrig K."/>
            <person name="Ye F."/>
            <person name="Su P."/>
            <person name="Kiefer A.F."/>
            <person name="Nichols A."/>
            <person name="Cepeda A.J."/>
            <person name="Yan W."/>
            <person name="Fan B."/>
            <person name="Jiang Y."/>
            <person name="Adhikari A."/>
            <person name="Zheng C.-J."/>
            <person name="Schuster L."/>
            <person name="Cowan T.M."/>
            <person name="Smanski M.J."/>
            <person name="Chevrette M.G."/>
            <person name="De Carvalho L.P.S."/>
            <person name="Shen B."/>
        </authorList>
    </citation>
    <scope>NUCLEOTIDE SEQUENCE [LARGE SCALE GENOMIC DNA]</scope>
    <source>
        <strain evidence="6 7">NPDC050671</strain>
    </source>
</reference>
<dbReference type="Gene3D" id="1.20.1050.10">
    <property type="match status" value="1"/>
</dbReference>
<gene>
    <name evidence="6" type="ORF">AB0H72_00825</name>
</gene>
<evidence type="ECO:0000259" key="5">
    <source>
        <dbReference type="PROSITE" id="PS50405"/>
    </source>
</evidence>
<dbReference type="Pfam" id="PF02798">
    <property type="entry name" value="GST_N"/>
    <property type="match status" value="1"/>
</dbReference>
<proteinExistence type="inferred from homology"/>
<feature type="domain" description="GST N-terminal" evidence="4">
    <location>
        <begin position="1"/>
        <end position="81"/>
    </location>
</feature>
<evidence type="ECO:0000256" key="2">
    <source>
        <dbReference type="ARBA" id="ARBA00022679"/>
    </source>
</evidence>
<dbReference type="SUPFAM" id="SSF47616">
    <property type="entry name" value="GST C-terminal domain-like"/>
    <property type="match status" value="1"/>
</dbReference>
<evidence type="ECO:0000313" key="6">
    <source>
        <dbReference type="EMBL" id="MEV0361217.1"/>
    </source>
</evidence>
<dbReference type="SFLD" id="SFLDS00019">
    <property type="entry name" value="Glutathione_Transferase_(cytos"/>
    <property type="match status" value="1"/>
</dbReference>
<evidence type="ECO:0000313" key="7">
    <source>
        <dbReference type="Proteomes" id="UP001551658"/>
    </source>
</evidence>
<dbReference type="PROSITE" id="PS50405">
    <property type="entry name" value="GST_CTER"/>
    <property type="match status" value="1"/>
</dbReference>
<dbReference type="RefSeq" id="WP_357971835.1">
    <property type="nucleotide sequence ID" value="NZ_JBFAIH010000001.1"/>
</dbReference>
<sequence length="221" mass="24726">MMKVYGTTTSACTHKVLMVLAEKDQQAELVEVSVLEGHDKSPEHRQRQPFGEIPVLEDDGFLLYESRAIIRYLDQRLPGPALTPDDLQLRGLMEQWISIEQSYVSGPVWELVRGGPVYEIIRTSPAAPLLPPPPDQDAVAAARAALATPFDVADATLSRQQFLAGPEFSLAEVTWLPYLQYLVASNGADLIEARPNLARWWREISGRPTWLRVGKVLERPE</sequence>
<name>A0ABV3F0J0_9NOCA</name>
<feature type="domain" description="GST C-terminal" evidence="5">
    <location>
        <begin position="86"/>
        <end position="221"/>
    </location>
</feature>
<dbReference type="EC" id="2.5.1.18" evidence="1"/>
<comment type="caution">
    <text evidence="6">The sequence shown here is derived from an EMBL/GenBank/DDBJ whole genome shotgun (WGS) entry which is preliminary data.</text>
</comment>
<dbReference type="PANTHER" id="PTHR43900:SF3">
    <property type="entry name" value="GLUTATHIONE S-TRANSFERASE RHO"/>
    <property type="match status" value="1"/>
</dbReference>
<accession>A0ABV3F0J0</accession>
<organism evidence="6 7">
    <name type="scientific">Nocardia fusca</name>
    <dbReference type="NCBI Taxonomy" id="941183"/>
    <lineage>
        <taxon>Bacteria</taxon>
        <taxon>Bacillati</taxon>
        <taxon>Actinomycetota</taxon>
        <taxon>Actinomycetes</taxon>
        <taxon>Mycobacteriales</taxon>
        <taxon>Nocardiaceae</taxon>
        <taxon>Nocardia</taxon>
    </lineage>
</organism>
<dbReference type="InterPro" id="IPR010987">
    <property type="entry name" value="Glutathione-S-Trfase_C-like"/>
</dbReference>
<dbReference type="PROSITE" id="PS50404">
    <property type="entry name" value="GST_NTER"/>
    <property type="match status" value="1"/>
</dbReference>
<dbReference type="InterPro" id="IPR004045">
    <property type="entry name" value="Glutathione_S-Trfase_N"/>
</dbReference>
<comment type="similarity">
    <text evidence="3">Belongs to the GST superfamily.</text>
</comment>
<protein>
    <recommendedName>
        <fullName evidence="1">glutathione transferase</fullName>
        <ecNumber evidence="1">2.5.1.18</ecNumber>
    </recommendedName>
</protein>